<evidence type="ECO:0000313" key="2">
    <source>
        <dbReference type="EMBL" id="CAE0792608.1"/>
    </source>
</evidence>
<proteinExistence type="predicted"/>
<name>A0A7S4FG21_9EUGL</name>
<sequence length="245" mass="28680">MAWKARLEAQTKMLADCHWERRQADIDRQVQHDQQVTALEREIVMLRASLQVAENTIQQLTNEKRTQKAVQGTLMDAAALCREELEHYKQREQSQSVEVQRQMEKNMQLTTVIDSMIQERDQWIMDRKQDETNRTCRREDRLKAVMEQVVQLQDSVTQLQRLTGDLKEENSLLKENNSKLVELLSHTKGLQDLGTVRITDLELPLHSHLVHKPVHCHRQHSTRCSHKQRCHKMGTKTYTKTAAEG</sequence>
<dbReference type="EMBL" id="HBJA01011793">
    <property type="protein sequence ID" value="CAE0792608.1"/>
    <property type="molecule type" value="Transcribed_RNA"/>
</dbReference>
<protein>
    <submittedName>
        <fullName evidence="2">Uncharacterized protein</fullName>
    </submittedName>
</protein>
<feature type="coiled-coil region" evidence="1">
    <location>
        <begin position="36"/>
        <end position="70"/>
    </location>
</feature>
<keyword evidence="1" id="KW-0175">Coiled coil</keyword>
<organism evidence="2">
    <name type="scientific">Eutreptiella gymnastica</name>
    <dbReference type="NCBI Taxonomy" id="73025"/>
    <lineage>
        <taxon>Eukaryota</taxon>
        <taxon>Discoba</taxon>
        <taxon>Euglenozoa</taxon>
        <taxon>Euglenida</taxon>
        <taxon>Spirocuta</taxon>
        <taxon>Euglenophyceae</taxon>
        <taxon>Eutreptiales</taxon>
        <taxon>Eutreptiaceae</taxon>
        <taxon>Eutreptiella</taxon>
    </lineage>
</organism>
<dbReference type="AlphaFoldDB" id="A0A7S4FG21"/>
<reference evidence="2" key="1">
    <citation type="submission" date="2021-01" db="EMBL/GenBank/DDBJ databases">
        <authorList>
            <person name="Corre E."/>
            <person name="Pelletier E."/>
            <person name="Niang G."/>
            <person name="Scheremetjew M."/>
            <person name="Finn R."/>
            <person name="Kale V."/>
            <person name="Holt S."/>
            <person name="Cochrane G."/>
            <person name="Meng A."/>
            <person name="Brown T."/>
            <person name="Cohen L."/>
        </authorList>
    </citation>
    <scope>NUCLEOTIDE SEQUENCE</scope>
    <source>
        <strain evidence="2">CCMP1594</strain>
    </source>
</reference>
<gene>
    <name evidence="2" type="ORF">EGYM00163_LOCUS3724</name>
</gene>
<accession>A0A7S4FG21</accession>
<evidence type="ECO:0000256" key="1">
    <source>
        <dbReference type="SAM" id="Coils"/>
    </source>
</evidence>